<dbReference type="AlphaFoldDB" id="A0A502D3H9"/>
<proteinExistence type="predicted"/>
<gene>
    <name evidence="1" type="ORF">EAH86_02120</name>
</gene>
<evidence type="ECO:0000313" key="2">
    <source>
        <dbReference type="Proteomes" id="UP000317722"/>
    </source>
</evidence>
<reference evidence="1 2" key="1">
    <citation type="journal article" date="2019" name="Environ. Microbiol.">
        <title>Species interactions and distinct microbial communities in high Arctic permafrost affected cryosols are associated with the CH4 and CO2 gas fluxes.</title>
        <authorList>
            <person name="Altshuler I."/>
            <person name="Hamel J."/>
            <person name="Turney S."/>
            <person name="Magnuson E."/>
            <person name="Levesque R."/>
            <person name="Greer C."/>
            <person name="Whyte L.G."/>
        </authorList>
    </citation>
    <scope>NUCLEOTIDE SEQUENCE [LARGE SCALE GENOMIC DNA]</scope>
    <source>
        <strain evidence="1 2">S9.3A</strain>
    </source>
</reference>
<sequence length="223" mass="23879">MTVAPSGRCPEQRSFVVYARTTTVQAEPSKIDDGIANVRDEVTPVITGIDGCVGMSMLADRASGRCIATSSWESEAALRDSADRVRPLRDGAERALGASTSTVDTWEVAVVHRDHAMPDGACARVTWLSGMADNGDRAADVFRMAVLPKVQELDGFCSASLLISRETGRAVSTVTFERREQVEASRDAATGIREAASRDIGATIDEVAELEVAFAHLHLPEMA</sequence>
<dbReference type="SUPFAM" id="SSF54909">
    <property type="entry name" value="Dimeric alpha+beta barrel"/>
    <property type="match status" value="1"/>
</dbReference>
<protein>
    <recommendedName>
        <fullName evidence="3">ABM domain-containing protein</fullName>
    </recommendedName>
</protein>
<name>A0A502D3H9_9MICO</name>
<dbReference type="Proteomes" id="UP000317722">
    <property type="component" value="Unassembled WGS sequence"/>
</dbReference>
<keyword evidence="2" id="KW-1185">Reference proteome</keyword>
<dbReference type="InterPro" id="IPR011008">
    <property type="entry name" value="Dimeric_a/b-barrel"/>
</dbReference>
<dbReference type="OrthoDB" id="5182530at2"/>
<evidence type="ECO:0008006" key="3">
    <source>
        <dbReference type="Google" id="ProtNLM"/>
    </source>
</evidence>
<evidence type="ECO:0000313" key="1">
    <source>
        <dbReference type="EMBL" id="TPG19320.1"/>
    </source>
</evidence>
<accession>A0A502D3H9</accession>
<comment type="caution">
    <text evidence="1">The sequence shown here is derived from an EMBL/GenBank/DDBJ whole genome shotgun (WGS) entry which is preliminary data.</text>
</comment>
<dbReference type="EMBL" id="RCZM01000001">
    <property type="protein sequence ID" value="TPG19320.1"/>
    <property type="molecule type" value="Genomic_DNA"/>
</dbReference>
<organism evidence="1 2">
    <name type="scientific">Pedococcus bigeumensis</name>
    <dbReference type="NCBI Taxonomy" id="433644"/>
    <lineage>
        <taxon>Bacteria</taxon>
        <taxon>Bacillati</taxon>
        <taxon>Actinomycetota</taxon>
        <taxon>Actinomycetes</taxon>
        <taxon>Micrococcales</taxon>
        <taxon>Intrasporangiaceae</taxon>
        <taxon>Pedococcus</taxon>
    </lineage>
</organism>